<dbReference type="OrthoDB" id="6233174at2"/>
<dbReference type="AlphaFoldDB" id="A0A330M0P0"/>
<sequence>MAISVAGGVRPGKIIEIEHRLYQQLIVGKQKSNSMFDELDVELEDDANKLAIEREAVLERLAKQIQAKQVFEEVSEQLINTVINAIEHGLSSPEQALTHSGINENQLLMLDLLQGENVDINRLKPLIEEQAWLVRDLLNMVNSASFRHRRPQRSDVKVTDIKLVLNFIGIENIKLLIPYFCIRNWLPSGHANLLWTTRKLWRYSVVSAIAAQALTKLHEKDGSFVYTCTLLSQLGPSVVLKNSAKLFEKTWGTWLREASGCRDKEVYDAVVATEFPAERVYHLVLEHGNKLNWQLLHYLDFKDSAMTKVLAELDNNLSYKDLSEDAAMVARANCYAKVVLLEELSQIDPQEKRMMFDYYELSAQEVIRLKGQNYKKLNII</sequence>
<gene>
    <name evidence="2" type="ORF">SHEWBE_1165</name>
</gene>
<organism evidence="2 3">
    <name type="scientific">Shewanella benthica</name>
    <dbReference type="NCBI Taxonomy" id="43661"/>
    <lineage>
        <taxon>Bacteria</taxon>
        <taxon>Pseudomonadati</taxon>
        <taxon>Pseudomonadota</taxon>
        <taxon>Gammaproteobacteria</taxon>
        <taxon>Alteromonadales</taxon>
        <taxon>Shewanellaceae</taxon>
        <taxon>Shewanella</taxon>
    </lineage>
</organism>
<dbReference type="Pfam" id="PF08668">
    <property type="entry name" value="HDOD"/>
    <property type="match status" value="1"/>
</dbReference>
<dbReference type="SUPFAM" id="SSF109604">
    <property type="entry name" value="HD-domain/PDEase-like"/>
    <property type="match status" value="1"/>
</dbReference>
<feature type="domain" description="HDOD" evidence="1">
    <location>
        <begin position="99"/>
        <end position="315"/>
    </location>
</feature>
<evidence type="ECO:0000259" key="1">
    <source>
        <dbReference type="PROSITE" id="PS51833"/>
    </source>
</evidence>
<accession>A0A330M0P0</accession>
<name>A0A330M0P0_9GAMM</name>
<dbReference type="EMBL" id="LS483452">
    <property type="protein sequence ID" value="SQH75134.1"/>
    <property type="molecule type" value="Genomic_DNA"/>
</dbReference>
<dbReference type="PROSITE" id="PS51833">
    <property type="entry name" value="HDOD"/>
    <property type="match status" value="1"/>
</dbReference>
<dbReference type="Proteomes" id="UP000250123">
    <property type="component" value="Chromosome SHEWBE"/>
</dbReference>
<reference evidence="3" key="1">
    <citation type="submission" date="2018-06" db="EMBL/GenBank/DDBJ databases">
        <authorList>
            <person name="Cea G.-C."/>
            <person name="William W."/>
        </authorList>
    </citation>
    <scope>NUCLEOTIDE SEQUENCE [LARGE SCALE GENOMIC DNA]</scope>
    <source>
        <strain evidence="3">DB21MT-2</strain>
    </source>
</reference>
<proteinExistence type="predicted"/>
<evidence type="ECO:0000313" key="3">
    <source>
        <dbReference type="Proteomes" id="UP000250123"/>
    </source>
</evidence>
<protein>
    <recommendedName>
        <fullName evidence="1">HDOD domain-containing protein</fullName>
    </recommendedName>
</protein>
<evidence type="ECO:0000313" key="2">
    <source>
        <dbReference type="EMBL" id="SQH75134.1"/>
    </source>
</evidence>
<dbReference type="InterPro" id="IPR013976">
    <property type="entry name" value="HDOD"/>
</dbReference>
<dbReference type="KEGG" id="sbk:SHEWBE_1165"/>
<dbReference type="Gene3D" id="1.10.3210.10">
    <property type="entry name" value="Hypothetical protein af1432"/>
    <property type="match status" value="1"/>
</dbReference>
<dbReference type="RefSeq" id="WP_112351776.1">
    <property type="nucleotide sequence ID" value="NZ_LS483452.1"/>
</dbReference>